<keyword evidence="1" id="KW-0520">NAD</keyword>
<proteinExistence type="predicted"/>
<evidence type="ECO:0000313" key="4">
    <source>
        <dbReference type="Proteomes" id="UP000294980"/>
    </source>
</evidence>
<name>A0A4R2KHJ5_9GAMM</name>
<keyword evidence="4" id="KW-1185">Reference proteome</keyword>
<evidence type="ECO:0000259" key="2">
    <source>
        <dbReference type="Pfam" id="PF13460"/>
    </source>
</evidence>
<organism evidence="3 4">
    <name type="scientific">Chromatocurvus halotolerans</name>
    <dbReference type="NCBI Taxonomy" id="1132028"/>
    <lineage>
        <taxon>Bacteria</taxon>
        <taxon>Pseudomonadati</taxon>
        <taxon>Pseudomonadota</taxon>
        <taxon>Gammaproteobacteria</taxon>
        <taxon>Cellvibrionales</taxon>
        <taxon>Halieaceae</taxon>
        <taxon>Chromatocurvus</taxon>
    </lineage>
</organism>
<dbReference type="RefSeq" id="WP_162883981.1">
    <property type="nucleotide sequence ID" value="NZ_QQSW01000022.1"/>
</dbReference>
<gene>
    <name evidence="3" type="ORF">EV688_11851</name>
</gene>
<accession>A0A4R2KHJ5</accession>
<dbReference type="EMBL" id="SLWX01000018">
    <property type="protein sequence ID" value="TCO72624.1"/>
    <property type="molecule type" value="Genomic_DNA"/>
</dbReference>
<evidence type="ECO:0000313" key="3">
    <source>
        <dbReference type="EMBL" id="TCO72624.1"/>
    </source>
</evidence>
<dbReference type="SUPFAM" id="SSF51735">
    <property type="entry name" value="NAD(P)-binding Rossmann-fold domains"/>
    <property type="match status" value="1"/>
</dbReference>
<protein>
    <submittedName>
        <fullName evidence="3">Nucleoside-diphosphate-sugar epimerase</fullName>
    </submittedName>
</protein>
<evidence type="ECO:0000256" key="1">
    <source>
        <dbReference type="ARBA" id="ARBA00023027"/>
    </source>
</evidence>
<dbReference type="InterPro" id="IPR036291">
    <property type="entry name" value="NAD(P)-bd_dom_sf"/>
</dbReference>
<dbReference type="AlphaFoldDB" id="A0A4R2KHJ5"/>
<reference evidence="3 4" key="1">
    <citation type="submission" date="2019-03" db="EMBL/GenBank/DDBJ databases">
        <title>Genomic Encyclopedia of Type Strains, Phase IV (KMG-IV): sequencing the most valuable type-strain genomes for metagenomic binning, comparative biology and taxonomic classification.</title>
        <authorList>
            <person name="Goeker M."/>
        </authorList>
    </citation>
    <scope>NUCLEOTIDE SEQUENCE [LARGE SCALE GENOMIC DNA]</scope>
    <source>
        <strain evidence="3 4">DSM 23344</strain>
    </source>
</reference>
<comment type="caution">
    <text evidence="3">The sequence shown here is derived from an EMBL/GenBank/DDBJ whole genome shotgun (WGS) entry which is preliminary data.</text>
</comment>
<feature type="domain" description="NAD(P)-binding" evidence="2">
    <location>
        <begin position="36"/>
        <end position="214"/>
    </location>
</feature>
<dbReference type="InterPro" id="IPR016040">
    <property type="entry name" value="NAD(P)-bd_dom"/>
</dbReference>
<dbReference type="PANTHER" id="PTHR43574">
    <property type="entry name" value="EPIMERASE-RELATED"/>
    <property type="match status" value="1"/>
</dbReference>
<dbReference type="Proteomes" id="UP000294980">
    <property type="component" value="Unassembled WGS sequence"/>
</dbReference>
<sequence>MTQSTTKQATRTAEQTALFVGCGDLAIRAAAALPASVRCIGLCRHPERLPDNIESLAGDYTCGSTFASLPQLAPDTIVFTLKPVGGRDSEAYQRGFLTPVKHLLAALGHHRPRRILFVSSTRVYTENDGGWVDESAPVADDDSPAGMIVAAERQLLNAGHPATILRCAGLYGGASARLTARIARGELSPASPVHYGNRVHRDDVAGFIAELIKREARGEVPADCYNLVDDNPAPQHEVDRWLAAALSVPVGEDPGSAADPGSRGHKRVSNRRWRSSGFVLRYPDYRSGYAAALGLQQERSAAC</sequence>
<dbReference type="Gene3D" id="3.40.50.720">
    <property type="entry name" value="NAD(P)-binding Rossmann-like Domain"/>
    <property type="match status" value="1"/>
</dbReference>
<dbReference type="Pfam" id="PF13460">
    <property type="entry name" value="NAD_binding_10"/>
    <property type="match status" value="1"/>
</dbReference>